<reference evidence="2" key="1">
    <citation type="journal article" date="2023" name="Proc. Natl. Acad. Sci. U.S.A.">
        <title>Genomic and structural basis for evolution of tropane alkaloid biosynthesis.</title>
        <authorList>
            <person name="Wanga Y.-J."/>
            <person name="Taina T."/>
            <person name="Yua J.-Y."/>
            <person name="Lia J."/>
            <person name="Xua B."/>
            <person name="Chenc J."/>
            <person name="D'Auriad J.C."/>
            <person name="Huanga J.-P."/>
            <person name="Huanga S.-X."/>
        </authorList>
    </citation>
    <scope>NUCLEOTIDE SEQUENCE [LARGE SCALE GENOMIC DNA]</scope>
    <source>
        <strain evidence="2">cv. KIB-2019</strain>
    </source>
</reference>
<accession>A0A9Q1R417</accession>
<dbReference type="Proteomes" id="UP001152561">
    <property type="component" value="Unassembled WGS sequence"/>
</dbReference>
<dbReference type="OrthoDB" id="1879717at2759"/>
<gene>
    <name evidence="1" type="ORF">K7X08_002320</name>
</gene>
<organism evidence="1 2">
    <name type="scientific">Anisodus acutangulus</name>
    <dbReference type="NCBI Taxonomy" id="402998"/>
    <lineage>
        <taxon>Eukaryota</taxon>
        <taxon>Viridiplantae</taxon>
        <taxon>Streptophyta</taxon>
        <taxon>Embryophyta</taxon>
        <taxon>Tracheophyta</taxon>
        <taxon>Spermatophyta</taxon>
        <taxon>Magnoliopsida</taxon>
        <taxon>eudicotyledons</taxon>
        <taxon>Gunneridae</taxon>
        <taxon>Pentapetalae</taxon>
        <taxon>asterids</taxon>
        <taxon>lamiids</taxon>
        <taxon>Solanales</taxon>
        <taxon>Solanaceae</taxon>
        <taxon>Solanoideae</taxon>
        <taxon>Hyoscyameae</taxon>
        <taxon>Anisodus</taxon>
    </lineage>
</organism>
<dbReference type="AlphaFoldDB" id="A0A9Q1R417"/>
<comment type="caution">
    <text evidence="1">The sequence shown here is derived from an EMBL/GenBank/DDBJ whole genome shotgun (WGS) entry which is preliminary data.</text>
</comment>
<proteinExistence type="predicted"/>
<dbReference type="PANTHER" id="PTHR47467:SF1">
    <property type="entry name" value="WD40 REPEAT-CONTAINING PROTEIN"/>
    <property type="match status" value="1"/>
</dbReference>
<keyword evidence="2" id="KW-1185">Reference proteome</keyword>
<dbReference type="PANTHER" id="PTHR47467">
    <property type="entry name" value="OS01G0867200 PROTEIN"/>
    <property type="match status" value="1"/>
</dbReference>
<evidence type="ECO:0000313" key="1">
    <source>
        <dbReference type="EMBL" id="KAJ8541504.1"/>
    </source>
</evidence>
<dbReference type="EMBL" id="JAJAGQ010000015">
    <property type="protein sequence ID" value="KAJ8541504.1"/>
    <property type="molecule type" value="Genomic_DNA"/>
</dbReference>
<evidence type="ECO:0000313" key="2">
    <source>
        <dbReference type="Proteomes" id="UP001152561"/>
    </source>
</evidence>
<sequence>MMELKAKYIASGTRIYRVLIPMENSLLNLGKEDLLIPEQCELSTGSGCSILGNVDSYGHLIVSRLDASGKDVNRLTYSVSPQECGVGEGSWAGLCFNPIQWSMVFDLMSSSLESVIINVDASHLQLLPIHFTFGGEPLYCARGCKIEAFGVEERPYPCHLTNLRSISCCVFALVLQYSLCPLPEIFPDRLVCLFQPSALREVPFVVVYWRNLK</sequence>
<protein>
    <submittedName>
        <fullName evidence="1">Uncharacterized protein</fullName>
    </submittedName>
</protein>
<name>A0A9Q1R417_9SOLA</name>